<evidence type="ECO:0000256" key="3">
    <source>
        <dbReference type="PROSITE-ProRule" id="PRU00221"/>
    </source>
</evidence>
<dbReference type="InterPro" id="IPR027417">
    <property type="entry name" value="P-loop_NTPase"/>
</dbReference>
<feature type="repeat" description="WD" evidence="3">
    <location>
        <begin position="973"/>
        <end position="1014"/>
    </location>
</feature>
<dbReference type="CDD" id="cd21037">
    <property type="entry name" value="MLKL_NTD"/>
    <property type="match status" value="1"/>
</dbReference>
<dbReference type="InterPro" id="IPR059179">
    <property type="entry name" value="MLKL-like_MCAfunc"/>
</dbReference>
<dbReference type="Gene3D" id="2.130.10.10">
    <property type="entry name" value="YVTN repeat-like/Quinoprotein amine dehydrogenase"/>
    <property type="match status" value="6"/>
</dbReference>
<feature type="repeat" description="WD" evidence="3">
    <location>
        <begin position="1145"/>
        <end position="1186"/>
    </location>
</feature>
<dbReference type="EMBL" id="KB445797">
    <property type="protein sequence ID" value="EMD37025.1"/>
    <property type="molecule type" value="Genomic_DNA"/>
</dbReference>
<reference evidence="6 7" key="1">
    <citation type="journal article" date="2012" name="Proc. Natl. Acad. Sci. U.S.A.">
        <title>Comparative genomics of Ceriporiopsis subvermispora and Phanerochaete chrysosporium provide insight into selective ligninolysis.</title>
        <authorList>
            <person name="Fernandez-Fueyo E."/>
            <person name="Ruiz-Duenas F.J."/>
            <person name="Ferreira P."/>
            <person name="Floudas D."/>
            <person name="Hibbett D.S."/>
            <person name="Canessa P."/>
            <person name="Larrondo L.F."/>
            <person name="James T.Y."/>
            <person name="Seelenfreund D."/>
            <person name="Lobos S."/>
            <person name="Polanco R."/>
            <person name="Tello M."/>
            <person name="Honda Y."/>
            <person name="Watanabe T."/>
            <person name="Watanabe T."/>
            <person name="Ryu J.S."/>
            <person name="Kubicek C.P."/>
            <person name="Schmoll M."/>
            <person name="Gaskell J."/>
            <person name="Hammel K.E."/>
            <person name="St John F.J."/>
            <person name="Vanden Wymelenberg A."/>
            <person name="Sabat G."/>
            <person name="Splinter BonDurant S."/>
            <person name="Syed K."/>
            <person name="Yadav J.S."/>
            <person name="Doddapaneni H."/>
            <person name="Subramanian V."/>
            <person name="Lavin J.L."/>
            <person name="Oguiza J.A."/>
            <person name="Perez G."/>
            <person name="Pisabarro A.G."/>
            <person name="Ramirez L."/>
            <person name="Santoyo F."/>
            <person name="Master E."/>
            <person name="Coutinho P.M."/>
            <person name="Henrissat B."/>
            <person name="Lombard V."/>
            <person name="Magnuson J.K."/>
            <person name="Kuees U."/>
            <person name="Hori C."/>
            <person name="Igarashi K."/>
            <person name="Samejima M."/>
            <person name="Held B.W."/>
            <person name="Barry K.W."/>
            <person name="LaButti K.M."/>
            <person name="Lapidus A."/>
            <person name="Lindquist E.A."/>
            <person name="Lucas S.M."/>
            <person name="Riley R."/>
            <person name="Salamov A.A."/>
            <person name="Hoffmeister D."/>
            <person name="Schwenk D."/>
            <person name="Hadar Y."/>
            <person name="Yarden O."/>
            <person name="de Vries R.P."/>
            <person name="Wiebenga A."/>
            <person name="Stenlid J."/>
            <person name="Eastwood D."/>
            <person name="Grigoriev I.V."/>
            <person name="Berka R.M."/>
            <person name="Blanchette R.A."/>
            <person name="Kersten P."/>
            <person name="Martinez A.T."/>
            <person name="Vicuna R."/>
            <person name="Cullen D."/>
        </authorList>
    </citation>
    <scope>NUCLEOTIDE SEQUENCE [LARGE SCALE GENOMIC DNA]</scope>
    <source>
        <strain evidence="6 7">B</strain>
    </source>
</reference>
<feature type="repeat" description="WD" evidence="3">
    <location>
        <begin position="1315"/>
        <end position="1356"/>
    </location>
</feature>
<feature type="repeat" description="WD" evidence="3">
    <location>
        <begin position="1016"/>
        <end position="1057"/>
    </location>
</feature>
<dbReference type="STRING" id="914234.M2QY11"/>
<evidence type="ECO:0000313" key="7">
    <source>
        <dbReference type="Proteomes" id="UP000016930"/>
    </source>
</evidence>
<dbReference type="Gene3D" id="3.40.50.300">
    <property type="entry name" value="P-loop containing nucleotide triphosphate hydrolases"/>
    <property type="match status" value="1"/>
</dbReference>
<dbReference type="SUPFAM" id="SSF52540">
    <property type="entry name" value="P-loop containing nucleoside triphosphate hydrolases"/>
    <property type="match status" value="1"/>
</dbReference>
<feature type="repeat" description="WD" evidence="3">
    <location>
        <begin position="1187"/>
        <end position="1228"/>
    </location>
</feature>
<feature type="repeat" description="WD" evidence="3">
    <location>
        <begin position="1444"/>
        <end position="1485"/>
    </location>
</feature>
<feature type="repeat" description="WD" evidence="3">
    <location>
        <begin position="1230"/>
        <end position="1271"/>
    </location>
</feature>
<dbReference type="Pfam" id="PF25173">
    <property type="entry name" value="Beta-prop_WDR3_1st"/>
    <property type="match status" value="1"/>
</dbReference>
<dbReference type="Proteomes" id="UP000016930">
    <property type="component" value="Unassembled WGS sequence"/>
</dbReference>
<feature type="repeat" description="WD" evidence="3">
    <location>
        <begin position="1273"/>
        <end position="1314"/>
    </location>
</feature>
<organism evidence="6 7">
    <name type="scientific">Ceriporiopsis subvermispora (strain B)</name>
    <name type="common">White-rot fungus</name>
    <name type="synonym">Gelatoporia subvermispora</name>
    <dbReference type="NCBI Taxonomy" id="914234"/>
    <lineage>
        <taxon>Eukaryota</taxon>
        <taxon>Fungi</taxon>
        <taxon>Dikarya</taxon>
        <taxon>Basidiomycota</taxon>
        <taxon>Agaricomycotina</taxon>
        <taxon>Agaricomycetes</taxon>
        <taxon>Polyporales</taxon>
        <taxon>Gelatoporiaceae</taxon>
        <taxon>Gelatoporia</taxon>
    </lineage>
</organism>
<dbReference type="InterPro" id="IPR056884">
    <property type="entry name" value="NPHP3-like_N"/>
</dbReference>
<gene>
    <name evidence="6" type="ORF">CERSUDRAFT_124016</name>
</gene>
<dbReference type="SMART" id="SM00320">
    <property type="entry name" value="WD40"/>
    <property type="match status" value="14"/>
</dbReference>
<feature type="domain" description="NACHT" evidence="5">
    <location>
        <begin position="387"/>
        <end position="532"/>
    </location>
</feature>
<feature type="region of interest" description="Disordered" evidence="4">
    <location>
        <begin position="1"/>
        <end position="30"/>
    </location>
</feature>
<feature type="repeat" description="WD" evidence="3">
    <location>
        <begin position="1401"/>
        <end position="1442"/>
    </location>
</feature>
<dbReference type="PRINTS" id="PR00320">
    <property type="entry name" value="GPROTEINBRPT"/>
</dbReference>
<sequence length="1661" mass="181972">MGSCFSFLKREPPTLSHRSNTSASSGQEGHNLPYQAAEDAAQTASTSHGPGRAQAIVTTRIIDPTLDKNATTFVISPPIFDSHQSRDPVPSAKVDDPVRTTESVQIFGITPSGDVPSVSDHPMGSDSTQDQHRNASQNHRQHHPARQADVTTNPSSERMRMPQPPSQEDCGPVTYSGVLLGSHLPELETSIRRTSWSVLKDVIKGLKEICDGIPVPGLKTALSVTVVAMDKIDDLDDARSGFLEIASNIEGLGAIVRRYTHDSEIPSFILDRLNGIAAELERISTLIENKMERRYAKRLIEASDDGDKIEDIFRHLGTVIEVLQVDCGLYIVEEVEHNATEFKLEKLKSLPDASIDAQDSTRACMEGTREQLLHDLDDWAHKPSSSRVFWLNGMAGSGKSAIARSFCYRLQKIDRLAGSFFCSRGTVRDDVKRIVPTLAVSLARRSPAYRSALVSVLKDHPDAGHDDLDLQVERLIEQPLLKAFPHNRDPTMVLVVDALDECSDGKATERVLAKLISVSPHIPVKFFITSRPEPHIRAKFQSANPDLHRILRLHDIEHDLVEADISHYIGNRLEQIKQSVPDEYPAEWPNCVDVAALTRRAGLLFIYAFTALEYIKRDPVKRFKTITSPIAVVAQPLTVKLDEMYTFIVGKAMDTNEYEEDDILATRIILAAILTVREPQRLCDLSGLISIPTIRIKKILDELHAVIHIPLRDDNGVVSTFHTSFGDFMTTKARSGNYFIDPQSGHHDLTASCFEVMNRELRFNISQMSTSYWSTPYHAATTLAAHLLYACRYWPHHLCSASQPQRVADDKTEALVKCIEGWIYRKFLFWVEIFGLIRDAQLASSLIMKALTAGIMKTNKQTYALLRDANEFIVSCHEAIEASVPHIYLSGLPCISSDSKIAKIYWPKFHNTAVFHARGIGLERNTLLHIRGHTEPVRSVAVSPNGARIASGSCDHTIRVWDGRTGEEVTKPLRGPTNCVNSVVFSPDGTLIASGSDDMTVRIWDARTGKEVIEPLTGHDGGVQSVVFSPDGTRIVSGSSDHTVRVWDTRTGKEVMEPLAGHTDAINSVAISSEGTRIASGSDDNTVRVWDMATGMEVTKPLAGHTEALSSVGFSPDGTRIISGSYDCTIRLWDAKTGEQAIEPLTGHTDSVRSVAFAPDGIHVLSGSDDQSVRMWDMRTGKEIMKPTGHANWVCSVSFSPDGTQIISGSDDGTIRVWDARMDEEAIKPLPGHTGSVMSVAFSPDGSRMASGSSDRTIRVWDSRTGIQVIKALRGHEGSVCSVAFSPDGTQIASGSADRTVRLWDVGTGEVSKLLMGHTDEVKSVTFSPDGSQIFSGSDDCTIRLWDARTGEAIGEPLTGHEQCVCSVAFSPDGSRITSGSSDNTVRVWDTRTATEIFKPLEGHTSTVFAVAFSPDGTTVISGSDDKTARIWDASTGEEMIEPLKGDSDAILSVAVSPDGTWVASGSRDGAIRIWDARTGKEVIPPLTGHGGPVNSVAFSLDGTQIASGSDDGTVRIFDATIANRDGRCSHTEVNPNKQVLDSPPSLETGAYTHCRAGEYDPSSLVQSLWPTHLTNLRPLHEGTSIQDCRDAFSFRSRDSWVKGPHGELVLWIPPEYRKYLYGPRNTLVIGTGAVPLDMRRYVHGPDWTKCYTPSTSSIKS</sequence>
<evidence type="ECO:0000313" key="6">
    <source>
        <dbReference type="EMBL" id="EMD37025.1"/>
    </source>
</evidence>
<feature type="repeat" description="WD" evidence="3">
    <location>
        <begin position="1358"/>
        <end position="1399"/>
    </location>
</feature>
<dbReference type="InterPro" id="IPR019775">
    <property type="entry name" value="WD40_repeat_CS"/>
</dbReference>
<evidence type="ECO:0000256" key="2">
    <source>
        <dbReference type="ARBA" id="ARBA00022737"/>
    </source>
</evidence>
<dbReference type="Pfam" id="PF00400">
    <property type="entry name" value="WD40"/>
    <property type="match status" value="9"/>
</dbReference>
<dbReference type="InterPro" id="IPR007111">
    <property type="entry name" value="NACHT_NTPase"/>
</dbReference>
<dbReference type="InterPro" id="IPR001680">
    <property type="entry name" value="WD40_rpt"/>
</dbReference>
<feature type="repeat" description="WD" evidence="3">
    <location>
        <begin position="930"/>
        <end position="971"/>
    </location>
</feature>
<dbReference type="PANTHER" id="PTHR22847:SF637">
    <property type="entry name" value="WD REPEAT DOMAIN 5B"/>
    <property type="match status" value="1"/>
</dbReference>
<proteinExistence type="predicted"/>
<feature type="repeat" description="WD" evidence="3">
    <location>
        <begin position="1487"/>
        <end position="1519"/>
    </location>
</feature>
<dbReference type="SUPFAM" id="SSF50978">
    <property type="entry name" value="WD40 repeat-like"/>
    <property type="match status" value="3"/>
</dbReference>
<feature type="repeat" description="WD" evidence="3">
    <location>
        <begin position="1102"/>
        <end position="1143"/>
    </location>
</feature>
<dbReference type="InterPro" id="IPR015943">
    <property type="entry name" value="WD40/YVTN_repeat-like_dom_sf"/>
</dbReference>
<keyword evidence="7" id="KW-1185">Reference proteome</keyword>
<dbReference type="PROSITE" id="PS50082">
    <property type="entry name" value="WD_REPEATS_2"/>
    <property type="match status" value="14"/>
</dbReference>
<dbReference type="InterPro" id="IPR036322">
    <property type="entry name" value="WD40_repeat_dom_sf"/>
</dbReference>
<dbReference type="HOGENOM" id="CLU_000288_6_3_1"/>
<dbReference type="OrthoDB" id="2658414at2759"/>
<dbReference type="GO" id="GO:1990234">
    <property type="term" value="C:transferase complex"/>
    <property type="evidence" value="ECO:0007669"/>
    <property type="project" value="UniProtKB-ARBA"/>
</dbReference>
<name>M2QY11_CERS8</name>
<dbReference type="PROSITE" id="PS50837">
    <property type="entry name" value="NACHT"/>
    <property type="match status" value="1"/>
</dbReference>
<dbReference type="PANTHER" id="PTHR22847">
    <property type="entry name" value="WD40 REPEAT PROTEIN"/>
    <property type="match status" value="1"/>
</dbReference>
<evidence type="ECO:0000259" key="5">
    <source>
        <dbReference type="PROSITE" id="PS50837"/>
    </source>
</evidence>
<dbReference type="Pfam" id="PF24883">
    <property type="entry name" value="NPHP3_N"/>
    <property type="match status" value="1"/>
</dbReference>
<feature type="compositionally biased region" description="Polar residues" evidence="4">
    <location>
        <begin position="16"/>
        <end position="28"/>
    </location>
</feature>
<feature type="region of interest" description="Disordered" evidence="4">
    <location>
        <begin position="78"/>
        <end position="170"/>
    </location>
</feature>
<dbReference type="PROSITE" id="PS50294">
    <property type="entry name" value="WD_REPEATS_REGION"/>
    <property type="match status" value="14"/>
</dbReference>
<dbReference type="InterPro" id="IPR020472">
    <property type="entry name" value="WD40_PAC1"/>
</dbReference>
<evidence type="ECO:0000256" key="4">
    <source>
        <dbReference type="SAM" id="MobiDB-lite"/>
    </source>
</evidence>
<accession>M2QY11</accession>
<keyword evidence="1 3" id="KW-0853">WD repeat</keyword>
<evidence type="ECO:0000256" key="1">
    <source>
        <dbReference type="ARBA" id="ARBA00022574"/>
    </source>
</evidence>
<feature type="repeat" description="WD" evidence="3">
    <location>
        <begin position="1059"/>
        <end position="1100"/>
    </location>
</feature>
<protein>
    <recommendedName>
        <fullName evidence="5">NACHT domain-containing protein</fullName>
    </recommendedName>
</protein>
<dbReference type="PROSITE" id="PS00678">
    <property type="entry name" value="WD_REPEATS_1"/>
    <property type="match status" value="11"/>
</dbReference>
<keyword evidence="2" id="KW-0677">Repeat</keyword>
<dbReference type="CDD" id="cd00200">
    <property type="entry name" value="WD40"/>
    <property type="match status" value="2"/>
</dbReference>